<evidence type="ECO:0000256" key="3">
    <source>
        <dbReference type="SAM" id="Phobius"/>
    </source>
</evidence>
<accession>A0ABW0YS28</accession>
<dbReference type="Gene3D" id="3.30.700.10">
    <property type="entry name" value="Glycoprotein, Type 4 Pilin"/>
    <property type="match status" value="1"/>
</dbReference>
<sequence>MVGGGFIFKNTNGFTLIEVVGALSIITVIAAVLVPVYTLVQTERQVIAQERAALSILEEEMYFIDEAASTFDHEKTRWLGDNEFFIETKEGKDWNEICISWLNVKQRPGEHCAYFK</sequence>
<keyword evidence="5" id="KW-1185">Reference proteome</keyword>
<evidence type="ECO:0000313" key="4">
    <source>
        <dbReference type="EMBL" id="MFC5713353.1"/>
    </source>
</evidence>
<keyword evidence="3" id="KW-0812">Transmembrane</keyword>
<evidence type="ECO:0000256" key="1">
    <source>
        <dbReference type="ARBA" id="ARBA00004241"/>
    </source>
</evidence>
<keyword evidence="2" id="KW-0178">Competence</keyword>
<comment type="caution">
    <text evidence="4">The sequence shown here is derived from an EMBL/GenBank/DDBJ whole genome shotgun (WGS) entry which is preliminary data.</text>
</comment>
<evidence type="ECO:0000256" key="2">
    <source>
        <dbReference type="ARBA" id="ARBA00023287"/>
    </source>
</evidence>
<dbReference type="NCBIfam" id="TIGR02532">
    <property type="entry name" value="IV_pilin_GFxxxE"/>
    <property type="match status" value="1"/>
</dbReference>
<keyword evidence="3" id="KW-0472">Membrane</keyword>
<dbReference type="EMBL" id="JBHSOZ010000005">
    <property type="protein sequence ID" value="MFC5713353.1"/>
    <property type="molecule type" value="Genomic_DNA"/>
</dbReference>
<gene>
    <name evidence="4" type="ORF">ACFPU1_11195</name>
</gene>
<evidence type="ECO:0000313" key="5">
    <source>
        <dbReference type="Proteomes" id="UP001596142"/>
    </source>
</evidence>
<protein>
    <submittedName>
        <fullName evidence="4">Prepilin-type N-terminal cleavage/methylation domain-containing protein</fullName>
    </submittedName>
</protein>
<organism evidence="4 5">
    <name type="scientific">Thalassorhabdus alkalitolerans</name>
    <dbReference type="NCBI Taxonomy" id="2282697"/>
    <lineage>
        <taxon>Bacteria</taxon>
        <taxon>Bacillati</taxon>
        <taxon>Bacillota</taxon>
        <taxon>Bacilli</taxon>
        <taxon>Bacillales</taxon>
        <taxon>Bacillaceae</taxon>
        <taxon>Thalassorhabdus</taxon>
    </lineage>
</organism>
<comment type="subcellular location">
    <subcellularLocation>
        <location evidence="1">Cell surface</location>
    </subcellularLocation>
</comment>
<dbReference type="Proteomes" id="UP001596142">
    <property type="component" value="Unassembled WGS sequence"/>
</dbReference>
<dbReference type="InterPro" id="IPR012902">
    <property type="entry name" value="N_methyl_site"/>
</dbReference>
<feature type="transmembrane region" description="Helical" evidence="3">
    <location>
        <begin position="20"/>
        <end position="40"/>
    </location>
</feature>
<name>A0ABW0YS28_9BACI</name>
<keyword evidence="3" id="KW-1133">Transmembrane helix</keyword>
<proteinExistence type="predicted"/>
<dbReference type="Pfam" id="PF07963">
    <property type="entry name" value="N_methyl"/>
    <property type="match status" value="1"/>
</dbReference>
<reference evidence="5" key="1">
    <citation type="journal article" date="2019" name="Int. J. Syst. Evol. Microbiol.">
        <title>The Global Catalogue of Microorganisms (GCM) 10K type strain sequencing project: providing services to taxonomists for standard genome sequencing and annotation.</title>
        <authorList>
            <consortium name="The Broad Institute Genomics Platform"/>
            <consortium name="The Broad Institute Genome Sequencing Center for Infectious Disease"/>
            <person name="Wu L."/>
            <person name="Ma J."/>
        </authorList>
    </citation>
    <scope>NUCLEOTIDE SEQUENCE [LARGE SCALE GENOMIC DNA]</scope>
    <source>
        <strain evidence="5">CECT 7184</strain>
    </source>
</reference>
<dbReference type="RefSeq" id="WP_385941080.1">
    <property type="nucleotide sequence ID" value="NZ_JBHSOZ010000005.1"/>
</dbReference>